<evidence type="ECO:0000313" key="5">
    <source>
        <dbReference type="Proteomes" id="UP001597227"/>
    </source>
</evidence>
<protein>
    <submittedName>
        <fullName evidence="4">DUF4179 domain-containing protein</fullName>
    </submittedName>
</protein>
<proteinExistence type="predicted"/>
<dbReference type="InterPro" id="IPR040680">
    <property type="entry name" value="DUF5643"/>
</dbReference>
<dbReference type="Pfam" id="PF13786">
    <property type="entry name" value="DUF4179"/>
    <property type="match status" value="1"/>
</dbReference>
<sequence length="436" mass="48670">MSKYFPEFNKELENIHVPVEKLDTIIQQTINENRKQKPRRKKMVLTTIGSVAAAFILFLGSATLSPTLAKVASEIPLVGTFFNESGDEGLQIAGKSGLTQVINQKTKDNGVTLTMNEMFYDGTRLTFGLTHESLLAIGDIERPTILVNGKEINFSSGSSGKYITPSKYEAIMNITPTEELPEEFDMKIIIDAVGLMPGNWEFEFPVKQSNEVIVIRPNTTNVIYDAKVTIESVKLGPAGTDLAIQIQSDPNNTKIDPYMDLHFAMIDDQGRMLRTLTGSAYGDTIDGIEVANHRYLYTPMKEEAKSLTILPYKIPNQSGAVEELSVSLNKTLPLEIDQGEVGKITVTDVEFLEDKTVVYFELESDFPFDDNLTMNRTWLESKDGKDLSIPENPLAVRMNGNSFKQEFKATKDRDVEFKALKIPSPIVFEAFEITLP</sequence>
<feature type="transmembrane region" description="Helical" evidence="1">
    <location>
        <begin position="43"/>
        <end position="64"/>
    </location>
</feature>
<keyword evidence="1" id="KW-0472">Membrane</keyword>
<dbReference type="EMBL" id="JBHUEK010000010">
    <property type="protein sequence ID" value="MFD1778543.1"/>
    <property type="molecule type" value="Genomic_DNA"/>
</dbReference>
<evidence type="ECO:0000256" key="1">
    <source>
        <dbReference type="SAM" id="Phobius"/>
    </source>
</evidence>
<dbReference type="Pfam" id="PF18705">
    <property type="entry name" value="DUF5643"/>
    <property type="match status" value="1"/>
</dbReference>
<evidence type="ECO:0000313" key="4">
    <source>
        <dbReference type="EMBL" id="MFD1778543.1"/>
    </source>
</evidence>
<comment type="caution">
    <text evidence="4">The sequence shown here is derived from an EMBL/GenBank/DDBJ whole genome shotgun (WGS) entry which is preliminary data.</text>
</comment>
<keyword evidence="1" id="KW-0812">Transmembrane</keyword>
<name>A0ABW4ML67_9BACI</name>
<accession>A0ABW4ML67</accession>
<dbReference type="RefSeq" id="WP_388036816.1">
    <property type="nucleotide sequence ID" value="NZ_JBHUEK010000010.1"/>
</dbReference>
<feature type="domain" description="DUF4179" evidence="2">
    <location>
        <begin position="41"/>
        <end position="133"/>
    </location>
</feature>
<keyword evidence="5" id="KW-1185">Reference proteome</keyword>
<reference evidence="5" key="1">
    <citation type="journal article" date="2019" name="Int. J. Syst. Evol. Microbiol.">
        <title>The Global Catalogue of Microorganisms (GCM) 10K type strain sequencing project: providing services to taxonomists for standard genome sequencing and annotation.</title>
        <authorList>
            <consortium name="The Broad Institute Genomics Platform"/>
            <consortium name="The Broad Institute Genome Sequencing Center for Infectious Disease"/>
            <person name="Wu L."/>
            <person name="Ma J."/>
        </authorList>
    </citation>
    <scope>NUCLEOTIDE SEQUENCE [LARGE SCALE GENOMIC DNA]</scope>
    <source>
        <strain evidence="5">CCUG 15531</strain>
    </source>
</reference>
<evidence type="ECO:0000259" key="3">
    <source>
        <dbReference type="Pfam" id="PF18705"/>
    </source>
</evidence>
<organism evidence="4 5">
    <name type="scientific">Fredinandcohnia salidurans</name>
    <dbReference type="NCBI Taxonomy" id="2595041"/>
    <lineage>
        <taxon>Bacteria</taxon>
        <taxon>Bacillati</taxon>
        <taxon>Bacillota</taxon>
        <taxon>Bacilli</taxon>
        <taxon>Bacillales</taxon>
        <taxon>Bacillaceae</taxon>
        <taxon>Fredinandcohnia</taxon>
    </lineage>
</organism>
<evidence type="ECO:0000259" key="2">
    <source>
        <dbReference type="Pfam" id="PF13786"/>
    </source>
</evidence>
<dbReference type="Proteomes" id="UP001597227">
    <property type="component" value="Unassembled WGS sequence"/>
</dbReference>
<dbReference type="Gene3D" id="2.60.40.1640">
    <property type="entry name" value="Conserved domain protein"/>
    <property type="match status" value="1"/>
</dbReference>
<gene>
    <name evidence="4" type="ORF">ACFSFW_07675</name>
</gene>
<dbReference type="InterPro" id="IPR025436">
    <property type="entry name" value="DUF4179"/>
</dbReference>
<keyword evidence="1" id="KW-1133">Transmembrane helix</keyword>
<dbReference type="Gene3D" id="2.60.40.1630">
    <property type="entry name" value="bacillus anthracis domain"/>
    <property type="match status" value="1"/>
</dbReference>
<feature type="domain" description="DUF5643" evidence="3">
    <location>
        <begin position="213"/>
        <end position="335"/>
    </location>
</feature>